<feature type="domain" description="Glutamine amidotransferase type-2" evidence="16">
    <location>
        <begin position="20"/>
        <end position="68"/>
    </location>
</feature>
<dbReference type="GO" id="GO:0019676">
    <property type="term" value="P:ammonia assimilation cycle"/>
    <property type="evidence" value="ECO:0007669"/>
    <property type="project" value="TreeGrafter"/>
</dbReference>
<feature type="non-terminal residue" evidence="17">
    <location>
        <position position="71"/>
    </location>
</feature>
<keyword evidence="5" id="KW-0285">Flavoprotein</keyword>
<dbReference type="EC" id="1.4.7.1" evidence="15"/>
<evidence type="ECO:0000259" key="16">
    <source>
        <dbReference type="Pfam" id="PF00310"/>
    </source>
</evidence>
<keyword evidence="9" id="KW-0560">Oxidoreductase</keyword>
<evidence type="ECO:0000256" key="5">
    <source>
        <dbReference type="ARBA" id="ARBA00022630"/>
    </source>
</evidence>
<dbReference type="Gene3D" id="3.60.20.10">
    <property type="entry name" value="Glutamine Phosphoribosylpyrophosphate, subunit 1, domain 1"/>
    <property type="match status" value="1"/>
</dbReference>
<dbReference type="GO" id="GO:0016041">
    <property type="term" value="F:glutamate synthase (ferredoxin) activity"/>
    <property type="evidence" value="ECO:0007669"/>
    <property type="project" value="UniProtKB-EC"/>
</dbReference>
<evidence type="ECO:0000256" key="15">
    <source>
        <dbReference type="ARBA" id="ARBA00039085"/>
    </source>
</evidence>
<dbReference type="PANTHER" id="PTHR11938">
    <property type="entry name" value="FAD NADPH DEHYDROGENASE/OXIDOREDUCTASE"/>
    <property type="match status" value="1"/>
</dbReference>
<evidence type="ECO:0000256" key="7">
    <source>
        <dbReference type="ARBA" id="ARBA00022723"/>
    </source>
</evidence>
<evidence type="ECO:0000256" key="3">
    <source>
        <dbReference type="ARBA" id="ARBA00009716"/>
    </source>
</evidence>
<evidence type="ECO:0000256" key="9">
    <source>
        <dbReference type="ARBA" id="ARBA00023002"/>
    </source>
</evidence>
<dbReference type="GO" id="GO:0006537">
    <property type="term" value="P:glutamate biosynthetic process"/>
    <property type="evidence" value="ECO:0007669"/>
    <property type="project" value="UniProtKB-KW"/>
</dbReference>
<keyword evidence="8" id="KW-0315">Glutamine amidotransferase</keyword>
<dbReference type="GO" id="GO:0051538">
    <property type="term" value="F:3 iron, 4 sulfur cluster binding"/>
    <property type="evidence" value="ECO:0007669"/>
    <property type="project" value="UniProtKB-KW"/>
</dbReference>
<dbReference type="OrthoDB" id="4327079at2759"/>
<evidence type="ECO:0000256" key="11">
    <source>
        <dbReference type="ARBA" id="ARBA00023014"/>
    </source>
</evidence>
<keyword evidence="4" id="KW-0028">Amino-acid biosynthesis</keyword>
<dbReference type="AlphaFoldDB" id="A0A0C2F8E6"/>
<dbReference type="Proteomes" id="UP000054047">
    <property type="component" value="Unassembled WGS sequence"/>
</dbReference>
<dbReference type="Pfam" id="PF00310">
    <property type="entry name" value="GATase_2"/>
    <property type="match status" value="1"/>
</dbReference>
<comment type="cofactor">
    <cofactor evidence="1">
        <name>FMN</name>
        <dbReference type="ChEBI" id="CHEBI:58210"/>
    </cofactor>
</comment>
<dbReference type="GO" id="GO:0046872">
    <property type="term" value="F:metal ion binding"/>
    <property type="evidence" value="ECO:0007669"/>
    <property type="project" value="UniProtKB-KW"/>
</dbReference>
<evidence type="ECO:0000256" key="10">
    <source>
        <dbReference type="ARBA" id="ARBA00023004"/>
    </source>
</evidence>
<keyword evidence="6" id="KW-0288">FMN</keyword>
<dbReference type="InterPro" id="IPR017932">
    <property type="entry name" value="GATase_2_dom"/>
</dbReference>
<comment type="cofactor">
    <cofactor evidence="2">
        <name>[3Fe-4S] cluster</name>
        <dbReference type="ChEBI" id="CHEBI:21137"/>
    </cofactor>
</comment>
<evidence type="ECO:0000256" key="12">
    <source>
        <dbReference type="ARBA" id="ARBA00023164"/>
    </source>
</evidence>
<evidence type="ECO:0000256" key="2">
    <source>
        <dbReference type="ARBA" id="ARBA00001927"/>
    </source>
</evidence>
<evidence type="ECO:0000256" key="1">
    <source>
        <dbReference type="ARBA" id="ARBA00001917"/>
    </source>
</evidence>
<proteinExistence type="inferred from homology"/>
<comment type="pathway">
    <text evidence="14">Amino-acid biosynthesis; L-glutamate biosynthesis via GLT pathway; L-glutamate from 2-oxoglutarate and L-glutamine (ferredoxin route): step 1/1.</text>
</comment>
<keyword evidence="10" id="KW-0408">Iron</keyword>
<keyword evidence="13" id="KW-0003">3Fe-4S</keyword>
<organism evidence="17 18">
    <name type="scientific">Ancylostoma duodenale</name>
    <dbReference type="NCBI Taxonomy" id="51022"/>
    <lineage>
        <taxon>Eukaryota</taxon>
        <taxon>Metazoa</taxon>
        <taxon>Ecdysozoa</taxon>
        <taxon>Nematoda</taxon>
        <taxon>Chromadorea</taxon>
        <taxon>Rhabditida</taxon>
        <taxon>Rhabditina</taxon>
        <taxon>Rhabditomorpha</taxon>
        <taxon>Strongyloidea</taxon>
        <taxon>Ancylostomatidae</taxon>
        <taxon>Ancylostomatinae</taxon>
        <taxon>Ancylostoma</taxon>
    </lineage>
</organism>
<dbReference type="InterPro" id="IPR050711">
    <property type="entry name" value="ET-N_metabolism_enzyme"/>
</dbReference>
<keyword evidence="18" id="KW-1185">Reference proteome</keyword>
<evidence type="ECO:0000313" key="18">
    <source>
        <dbReference type="Proteomes" id="UP000054047"/>
    </source>
</evidence>
<evidence type="ECO:0000256" key="6">
    <source>
        <dbReference type="ARBA" id="ARBA00022643"/>
    </source>
</evidence>
<evidence type="ECO:0000313" key="17">
    <source>
        <dbReference type="EMBL" id="KIH44760.1"/>
    </source>
</evidence>
<dbReference type="EMBL" id="KN775710">
    <property type="protein sequence ID" value="KIH44760.1"/>
    <property type="molecule type" value="Genomic_DNA"/>
</dbReference>
<keyword evidence="7" id="KW-0479">Metal-binding</keyword>
<dbReference type="SUPFAM" id="SSF56235">
    <property type="entry name" value="N-terminal nucleophile aminohydrolases (Ntn hydrolases)"/>
    <property type="match status" value="1"/>
</dbReference>
<protein>
    <recommendedName>
        <fullName evidence="15">glutamate synthase (ferredoxin)</fullName>
        <ecNumber evidence="15">1.4.7.1</ecNumber>
    </recommendedName>
</protein>
<sequence>MPDSLALENREEIKAQKFKEGQFNTHQLYLYYDDLRNPDFITHIALVHSRFSTNTLPSWSRAQPNRVATIE</sequence>
<accession>A0A0C2F8E6</accession>
<reference evidence="17 18" key="1">
    <citation type="submission" date="2013-12" db="EMBL/GenBank/DDBJ databases">
        <title>Draft genome of the parsitic nematode Ancylostoma duodenale.</title>
        <authorList>
            <person name="Mitreva M."/>
        </authorList>
    </citation>
    <scope>NUCLEOTIDE SEQUENCE [LARGE SCALE GENOMIC DNA]</scope>
    <source>
        <strain evidence="17 18">Zhejiang</strain>
    </source>
</reference>
<dbReference type="GO" id="GO:0016040">
    <property type="term" value="F:glutamate synthase (NADH) activity"/>
    <property type="evidence" value="ECO:0007669"/>
    <property type="project" value="TreeGrafter"/>
</dbReference>
<keyword evidence="12" id="KW-0314">Glutamate biosynthesis</keyword>
<gene>
    <name evidence="17" type="ORF">ANCDUO_25212</name>
</gene>
<name>A0A0C2F8E6_9BILA</name>
<evidence type="ECO:0000256" key="14">
    <source>
        <dbReference type="ARBA" id="ARBA00037928"/>
    </source>
</evidence>
<comment type="similarity">
    <text evidence="3">Belongs to the glutamate synthase family.</text>
</comment>
<evidence type="ECO:0000256" key="8">
    <source>
        <dbReference type="ARBA" id="ARBA00022962"/>
    </source>
</evidence>
<evidence type="ECO:0000256" key="13">
    <source>
        <dbReference type="ARBA" id="ARBA00023291"/>
    </source>
</evidence>
<evidence type="ECO:0000256" key="4">
    <source>
        <dbReference type="ARBA" id="ARBA00022605"/>
    </source>
</evidence>
<keyword evidence="11" id="KW-0411">Iron-sulfur</keyword>
<dbReference type="InterPro" id="IPR029055">
    <property type="entry name" value="Ntn_hydrolases_N"/>
</dbReference>
<dbReference type="PANTHER" id="PTHR11938:SF133">
    <property type="entry name" value="GLUTAMATE SYNTHASE (NADH)"/>
    <property type="match status" value="1"/>
</dbReference>